<evidence type="ECO:0000313" key="1">
    <source>
        <dbReference type="EMBL" id="CAD8113153.1"/>
    </source>
</evidence>
<reference evidence="1" key="1">
    <citation type="submission" date="2021-01" db="EMBL/GenBank/DDBJ databases">
        <authorList>
            <consortium name="Genoscope - CEA"/>
            <person name="William W."/>
        </authorList>
    </citation>
    <scope>NUCLEOTIDE SEQUENCE</scope>
</reference>
<gene>
    <name evidence="1" type="ORF">PSON_ATCC_30995.1.T1020139</name>
</gene>
<accession>A0A8S1QCF6</accession>
<dbReference type="AlphaFoldDB" id="A0A8S1QCF6"/>
<sequence>METVKQIDTYMKMENHNHRCKKLVQDVCKQIIDSYVQKLNIKSENENFQHQEFQRNKLNVYYFYQLPQLQNFEQNLINKEQIIFQNKNYQTQQRYIKKLELQSTKTIIIGILYYLILEMEKYRSLIQHHILMIFIYSIKIQYKLWQKFQRQLLKTLKFTINQVNKKMVIHVDTFFVIL</sequence>
<name>A0A8S1QCF6_9CILI</name>
<keyword evidence="2" id="KW-1185">Reference proteome</keyword>
<protein>
    <submittedName>
        <fullName evidence="1">Uncharacterized protein</fullName>
    </submittedName>
</protein>
<organism evidence="1 2">
    <name type="scientific">Paramecium sonneborni</name>
    <dbReference type="NCBI Taxonomy" id="65129"/>
    <lineage>
        <taxon>Eukaryota</taxon>
        <taxon>Sar</taxon>
        <taxon>Alveolata</taxon>
        <taxon>Ciliophora</taxon>
        <taxon>Intramacronucleata</taxon>
        <taxon>Oligohymenophorea</taxon>
        <taxon>Peniculida</taxon>
        <taxon>Parameciidae</taxon>
        <taxon>Paramecium</taxon>
    </lineage>
</organism>
<comment type="caution">
    <text evidence="1">The sequence shown here is derived from an EMBL/GenBank/DDBJ whole genome shotgun (WGS) entry which is preliminary data.</text>
</comment>
<evidence type="ECO:0000313" key="2">
    <source>
        <dbReference type="Proteomes" id="UP000692954"/>
    </source>
</evidence>
<proteinExistence type="predicted"/>
<dbReference type="Proteomes" id="UP000692954">
    <property type="component" value="Unassembled WGS sequence"/>
</dbReference>
<dbReference type="EMBL" id="CAJJDN010000102">
    <property type="protein sequence ID" value="CAD8113153.1"/>
    <property type="molecule type" value="Genomic_DNA"/>
</dbReference>